<dbReference type="OrthoDB" id="7582980at2"/>
<sequence>MSGFDWPGLLRLALGRLGLQPEAFWRLTPAEFVLMLGEPTVARPLDRSRLEELARLWPDRPGQAEGE</sequence>
<accession>A0A2S5JIF8</accession>
<gene>
    <name evidence="1" type="ORF">LV82_01350</name>
</gene>
<dbReference type="Proteomes" id="UP000239736">
    <property type="component" value="Unassembled WGS sequence"/>
</dbReference>
<organism evidence="1 2">
    <name type="scientific">Albidovulum inexpectatum</name>
    <dbReference type="NCBI Taxonomy" id="196587"/>
    <lineage>
        <taxon>Bacteria</taxon>
        <taxon>Pseudomonadati</taxon>
        <taxon>Pseudomonadota</taxon>
        <taxon>Alphaproteobacteria</taxon>
        <taxon>Rhodobacterales</taxon>
        <taxon>Paracoccaceae</taxon>
        <taxon>Albidovulum</taxon>
    </lineage>
</organism>
<keyword evidence="2" id="KW-1185">Reference proteome</keyword>
<dbReference type="RefSeq" id="WP_104070165.1">
    <property type="nucleotide sequence ID" value="NZ_PRDS01000003.1"/>
</dbReference>
<proteinExistence type="predicted"/>
<dbReference type="AlphaFoldDB" id="A0A2S5JIF8"/>
<dbReference type="EMBL" id="PRDS01000003">
    <property type="protein sequence ID" value="PPB81304.1"/>
    <property type="molecule type" value="Genomic_DNA"/>
</dbReference>
<evidence type="ECO:0000313" key="2">
    <source>
        <dbReference type="Proteomes" id="UP000239736"/>
    </source>
</evidence>
<reference evidence="1 2" key="1">
    <citation type="submission" date="2018-01" db="EMBL/GenBank/DDBJ databases">
        <title>Genomic Encyclopedia of Archaeal and Bacterial Type Strains, Phase II (KMG-II): from individual species to whole genera.</title>
        <authorList>
            <person name="Goeker M."/>
        </authorList>
    </citation>
    <scope>NUCLEOTIDE SEQUENCE [LARGE SCALE GENOMIC DNA]</scope>
    <source>
        <strain evidence="1 2">DSM 12048</strain>
    </source>
</reference>
<evidence type="ECO:0000313" key="1">
    <source>
        <dbReference type="EMBL" id="PPB81304.1"/>
    </source>
</evidence>
<dbReference type="Pfam" id="PF09550">
    <property type="entry name" value="Phage_TAC_6"/>
    <property type="match status" value="1"/>
</dbReference>
<dbReference type="NCBIfam" id="TIGR02216">
    <property type="entry name" value="phage_TIGR02216"/>
    <property type="match status" value="1"/>
</dbReference>
<protein>
    <submittedName>
        <fullName evidence="1">Putative phage protein (TIGR02216 family)</fullName>
    </submittedName>
</protein>
<name>A0A2S5JIF8_9RHOB</name>
<dbReference type="InterPro" id="IPR019056">
    <property type="entry name" value="Phage_TAC_6"/>
</dbReference>
<dbReference type="InterPro" id="IPR011739">
    <property type="entry name" value="GTA_rcc01693"/>
</dbReference>
<comment type="caution">
    <text evidence="1">The sequence shown here is derived from an EMBL/GenBank/DDBJ whole genome shotgun (WGS) entry which is preliminary data.</text>
</comment>